<organism evidence="1 2">
    <name type="scientific">Aphis glycines</name>
    <name type="common">Soybean aphid</name>
    <dbReference type="NCBI Taxonomy" id="307491"/>
    <lineage>
        <taxon>Eukaryota</taxon>
        <taxon>Metazoa</taxon>
        <taxon>Ecdysozoa</taxon>
        <taxon>Arthropoda</taxon>
        <taxon>Hexapoda</taxon>
        <taxon>Insecta</taxon>
        <taxon>Pterygota</taxon>
        <taxon>Neoptera</taxon>
        <taxon>Paraneoptera</taxon>
        <taxon>Hemiptera</taxon>
        <taxon>Sternorrhyncha</taxon>
        <taxon>Aphidomorpha</taxon>
        <taxon>Aphidoidea</taxon>
        <taxon>Aphididae</taxon>
        <taxon>Aphidini</taxon>
        <taxon>Aphis</taxon>
        <taxon>Aphis</taxon>
    </lineage>
</organism>
<reference evidence="1 2" key="1">
    <citation type="submission" date="2019-08" db="EMBL/GenBank/DDBJ databases">
        <title>The genome of the soybean aphid Biotype 1, its phylome, world population structure and adaptation to the North American continent.</title>
        <authorList>
            <person name="Giordano R."/>
            <person name="Donthu R.K."/>
            <person name="Hernandez A.G."/>
            <person name="Wright C.L."/>
            <person name="Zimin A.V."/>
        </authorList>
    </citation>
    <scope>NUCLEOTIDE SEQUENCE [LARGE SCALE GENOMIC DNA]</scope>
    <source>
        <tissue evidence="1">Whole aphids</tissue>
    </source>
</reference>
<proteinExistence type="predicted"/>
<sequence>MFLFISKHLNFKFLRNRVTITIYPQTVLNICYHSKIYRFFKAIRDSKIIRIHIDNFCLLAFGVQILTKIRQNHEYLQIIFYLCLNTLSAIVNDPPQNVYIESTTNQLLLSTYMRYDNGWLTRYSLLNKVNFSGESLNFSIYGKRSSTIPFLIHQSEYTPISTLGNDAFCTNFRLIFGIEFRIKH</sequence>
<accession>A0A6G0T1X1</accession>
<gene>
    <name evidence="1" type="ORF">AGLY_014686</name>
</gene>
<dbReference type="AlphaFoldDB" id="A0A6G0T1X1"/>
<dbReference type="EMBL" id="VYZN01000065">
    <property type="protein sequence ID" value="KAE9524636.1"/>
    <property type="molecule type" value="Genomic_DNA"/>
</dbReference>
<evidence type="ECO:0000313" key="2">
    <source>
        <dbReference type="Proteomes" id="UP000475862"/>
    </source>
</evidence>
<comment type="caution">
    <text evidence="1">The sequence shown here is derived from an EMBL/GenBank/DDBJ whole genome shotgun (WGS) entry which is preliminary data.</text>
</comment>
<dbReference type="Proteomes" id="UP000475862">
    <property type="component" value="Unassembled WGS sequence"/>
</dbReference>
<keyword evidence="2" id="KW-1185">Reference proteome</keyword>
<name>A0A6G0T1X1_APHGL</name>
<evidence type="ECO:0000313" key="1">
    <source>
        <dbReference type="EMBL" id="KAE9524636.1"/>
    </source>
</evidence>
<protein>
    <submittedName>
        <fullName evidence="1">Uncharacterized protein</fullName>
    </submittedName>
</protein>